<evidence type="ECO:0000256" key="3">
    <source>
        <dbReference type="ARBA" id="ARBA00023125"/>
    </source>
</evidence>
<comment type="similarity">
    <text evidence="1">Belongs to the LysR transcriptional regulatory family.</text>
</comment>
<keyword evidence="2" id="KW-0805">Transcription regulation</keyword>
<dbReference type="Pfam" id="PF00126">
    <property type="entry name" value="HTH_1"/>
    <property type="match status" value="1"/>
</dbReference>
<dbReference type="InterPro" id="IPR036390">
    <property type="entry name" value="WH_DNA-bd_sf"/>
</dbReference>
<proteinExistence type="inferred from homology"/>
<dbReference type="GO" id="GO:0005829">
    <property type="term" value="C:cytosol"/>
    <property type="evidence" value="ECO:0007669"/>
    <property type="project" value="TreeGrafter"/>
</dbReference>
<dbReference type="FunFam" id="1.10.10.10:FF:000001">
    <property type="entry name" value="LysR family transcriptional regulator"/>
    <property type="match status" value="1"/>
</dbReference>
<dbReference type="PRINTS" id="PR00039">
    <property type="entry name" value="HTHLYSR"/>
</dbReference>
<keyword evidence="5" id="KW-0812">Transmembrane</keyword>
<sequence>MEFRQLKTLVAISDFGTFAAAADAIGLTQSAVSLQIKGLEQEIGTKIFDRRHRPPLLNDKGRSLVEQARKVLELCDDITRQGADAPLEGVLAFGAVPTCVASILPAALAMIRARHPKLHIRVNSGLSAELAAATRSGELDAAIVSEPMRLSDGLISNRITREPLLVIAPPDVPGETDKELLEAAPFIQFSRRAWAGQFIDRCITDRGIEVKRDMEIDSLDAIARMVNFGLGVSVVPLPRTATSMLDGLKWLPFGDPPLHRSLVMIERQASPQSQLVEALTEVLRQVSSSQG</sequence>
<organism evidence="7">
    <name type="scientific">hydrothermal vent metagenome</name>
    <dbReference type="NCBI Taxonomy" id="652676"/>
    <lineage>
        <taxon>unclassified sequences</taxon>
        <taxon>metagenomes</taxon>
        <taxon>ecological metagenomes</taxon>
    </lineage>
</organism>
<evidence type="ECO:0000259" key="6">
    <source>
        <dbReference type="PROSITE" id="PS50931"/>
    </source>
</evidence>
<evidence type="ECO:0000256" key="5">
    <source>
        <dbReference type="SAM" id="Phobius"/>
    </source>
</evidence>
<dbReference type="GO" id="GO:0003677">
    <property type="term" value="F:DNA binding"/>
    <property type="evidence" value="ECO:0007669"/>
    <property type="project" value="UniProtKB-KW"/>
</dbReference>
<dbReference type="Gene3D" id="3.40.190.10">
    <property type="entry name" value="Periplasmic binding protein-like II"/>
    <property type="match status" value="2"/>
</dbReference>
<feature type="transmembrane region" description="Helical" evidence="5">
    <location>
        <begin position="90"/>
        <end position="111"/>
    </location>
</feature>
<name>A0A3B0SDM2_9ZZZZ</name>
<keyword evidence="5" id="KW-1133">Transmembrane helix</keyword>
<dbReference type="EMBL" id="UOEC01000178">
    <property type="protein sequence ID" value="VAW00662.1"/>
    <property type="molecule type" value="Genomic_DNA"/>
</dbReference>
<dbReference type="Pfam" id="PF03466">
    <property type="entry name" value="LysR_substrate"/>
    <property type="match status" value="1"/>
</dbReference>
<dbReference type="InterPro" id="IPR000847">
    <property type="entry name" value="LysR_HTH_N"/>
</dbReference>
<reference evidence="7" key="1">
    <citation type="submission" date="2018-06" db="EMBL/GenBank/DDBJ databases">
        <authorList>
            <person name="Zhirakovskaya E."/>
        </authorList>
    </citation>
    <scope>NUCLEOTIDE SEQUENCE</scope>
</reference>
<dbReference type="PANTHER" id="PTHR30419">
    <property type="entry name" value="HTH-TYPE TRANSCRIPTIONAL REGULATOR YBHD"/>
    <property type="match status" value="1"/>
</dbReference>
<keyword evidence="5" id="KW-0472">Membrane</keyword>
<dbReference type="InterPro" id="IPR005119">
    <property type="entry name" value="LysR_subst-bd"/>
</dbReference>
<protein>
    <submittedName>
        <fullName evidence="7">Transcriptional regulator, LysR family</fullName>
    </submittedName>
</protein>
<dbReference type="InterPro" id="IPR050950">
    <property type="entry name" value="HTH-type_LysR_regulators"/>
</dbReference>
<evidence type="ECO:0000256" key="4">
    <source>
        <dbReference type="ARBA" id="ARBA00023163"/>
    </source>
</evidence>
<gene>
    <name evidence="7" type="ORF">MNBD_ALPHA08-192</name>
</gene>
<dbReference type="Gene3D" id="1.10.10.10">
    <property type="entry name" value="Winged helix-like DNA-binding domain superfamily/Winged helix DNA-binding domain"/>
    <property type="match status" value="1"/>
</dbReference>
<evidence type="ECO:0000256" key="1">
    <source>
        <dbReference type="ARBA" id="ARBA00009437"/>
    </source>
</evidence>
<keyword evidence="3" id="KW-0238">DNA-binding</keyword>
<dbReference type="GO" id="GO:0003700">
    <property type="term" value="F:DNA-binding transcription factor activity"/>
    <property type="evidence" value="ECO:0007669"/>
    <property type="project" value="InterPro"/>
</dbReference>
<feature type="domain" description="HTH lysR-type" evidence="6">
    <location>
        <begin position="1"/>
        <end position="58"/>
    </location>
</feature>
<keyword evidence="4" id="KW-0804">Transcription</keyword>
<dbReference type="InterPro" id="IPR036388">
    <property type="entry name" value="WH-like_DNA-bd_sf"/>
</dbReference>
<dbReference type="SUPFAM" id="SSF53850">
    <property type="entry name" value="Periplasmic binding protein-like II"/>
    <property type="match status" value="1"/>
</dbReference>
<evidence type="ECO:0000256" key="2">
    <source>
        <dbReference type="ARBA" id="ARBA00023015"/>
    </source>
</evidence>
<dbReference type="PROSITE" id="PS50931">
    <property type="entry name" value="HTH_LYSR"/>
    <property type="match status" value="1"/>
</dbReference>
<evidence type="ECO:0000313" key="7">
    <source>
        <dbReference type="EMBL" id="VAW00662.1"/>
    </source>
</evidence>
<accession>A0A3B0SDM2</accession>
<dbReference type="AlphaFoldDB" id="A0A3B0SDM2"/>
<dbReference type="SUPFAM" id="SSF46785">
    <property type="entry name" value="Winged helix' DNA-binding domain"/>
    <property type="match status" value="1"/>
</dbReference>